<keyword evidence="5 11" id="KW-0851">Voltage-gated channel</keyword>
<evidence type="ECO:0000256" key="3">
    <source>
        <dbReference type="ARBA" id="ARBA00022538"/>
    </source>
</evidence>
<feature type="transmembrane region" description="Helical" evidence="13">
    <location>
        <begin position="152"/>
        <end position="173"/>
    </location>
</feature>
<keyword evidence="10 11" id="KW-0407">Ion channel</keyword>
<keyword evidence="9 13" id="KW-0472">Membrane</keyword>
<dbReference type="AlphaFoldDB" id="A0A2R5GPX4"/>
<evidence type="ECO:0000256" key="7">
    <source>
        <dbReference type="ARBA" id="ARBA00022989"/>
    </source>
</evidence>
<feature type="domain" description="Inward rectifier potassium channel C-terminal" evidence="14">
    <location>
        <begin position="720"/>
        <end position="789"/>
    </location>
</feature>
<feature type="compositionally biased region" description="Low complexity" evidence="12">
    <location>
        <begin position="424"/>
        <end position="439"/>
    </location>
</feature>
<feature type="domain" description="Inward rectifier potassium channel C-terminal" evidence="14">
    <location>
        <begin position="185"/>
        <end position="274"/>
    </location>
</feature>
<dbReference type="InParanoid" id="A0A2R5GPX4"/>
<evidence type="ECO:0000256" key="1">
    <source>
        <dbReference type="ARBA" id="ARBA00004141"/>
    </source>
</evidence>
<dbReference type="EMBL" id="BEYU01000107">
    <property type="protein sequence ID" value="GBG31828.1"/>
    <property type="molecule type" value="Genomic_DNA"/>
</dbReference>
<organism evidence="15 16">
    <name type="scientific">Hondaea fermentalgiana</name>
    <dbReference type="NCBI Taxonomy" id="2315210"/>
    <lineage>
        <taxon>Eukaryota</taxon>
        <taxon>Sar</taxon>
        <taxon>Stramenopiles</taxon>
        <taxon>Bigyra</taxon>
        <taxon>Labyrinthulomycetes</taxon>
        <taxon>Thraustochytrida</taxon>
        <taxon>Thraustochytriidae</taxon>
        <taxon>Hondaea</taxon>
    </lineage>
</organism>
<evidence type="ECO:0000256" key="10">
    <source>
        <dbReference type="ARBA" id="ARBA00023303"/>
    </source>
</evidence>
<dbReference type="GO" id="GO:0005886">
    <property type="term" value="C:plasma membrane"/>
    <property type="evidence" value="ECO:0007669"/>
    <property type="project" value="TreeGrafter"/>
</dbReference>
<comment type="subcellular location">
    <subcellularLocation>
        <location evidence="1 11">Membrane</location>
        <topology evidence="1 11">Multi-pass membrane protein</topology>
    </subcellularLocation>
</comment>
<evidence type="ECO:0000256" key="9">
    <source>
        <dbReference type="ARBA" id="ARBA00023136"/>
    </source>
</evidence>
<dbReference type="PANTHER" id="PTHR11767">
    <property type="entry name" value="INWARD RECTIFIER POTASSIUM CHANNEL"/>
    <property type="match status" value="1"/>
</dbReference>
<keyword evidence="8 11" id="KW-0406">Ion transport</keyword>
<dbReference type="PANTHER" id="PTHR11767:SF103">
    <property type="entry name" value="POTASSIUM CHANNEL INWARDLY RECTIFYING TRANSMEMBRANE DOMAIN-CONTAINING PROTEIN"/>
    <property type="match status" value="1"/>
</dbReference>
<evidence type="ECO:0000256" key="2">
    <source>
        <dbReference type="ARBA" id="ARBA00022448"/>
    </source>
</evidence>
<keyword evidence="3 11" id="KW-0633">Potassium transport</keyword>
<feature type="compositionally biased region" description="Low complexity" evidence="12">
    <location>
        <begin position="585"/>
        <end position="607"/>
    </location>
</feature>
<feature type="region of interest" description="Disordered" evidence="12">
    <location>
        <begin position="673"/>
        <end position="706"/>
    </location>
</feature>
<evidence type="ECO:0000256" key="4">
    <source>
        <dbReference type="ARBA" id="ARBA00022692"/>
    </source>
</evidence>
<evidence type="ECO:0000256" key="5">
    <source>
        <dbReference type="ARBA" id="ARBA00022882"/>
    </source>
</evidence>
<feature type="compositionally biased region" description="Basic and acidic residues" evidence="12">
    <location>
        <begin position="608"/>
        <end position="619"/>
    </location>
</feature>
<feature type="compositionally biased region" description="Acidic residues" evidence="12">
    <location>
        <begin position="350"/>
        <end position="369"/>
    </location>
</feature>
<comment type="caution">
    <text evidence="15">The sequence shown here is derived from an EMBL/GenBank/DDBJ whole genome shotgun (WGS) entry which is preliminary data.</text>
</comment>
<dbReference type="Pfam" id="PF17655">
    <property type="entry name" value="IRK_C"/>
    <property type="match status" value="2"/>
</dbReference>
<dbReference type="GO" id="GO:0005242">
    <property type="term" value="F:inward rectifier potassium channel activity"/>
    <property type="evidence" value="ECO:0007669"/>
    <property type="project" value="InterPro"/>
</dbReference>
<evidence type="ECO:0000256" key="11">
    <source>
        <dbReference type="RuleBase" id="RU003822"/>
    </source>
</evidence>
<feature type="compositionally biased region" description="Acidic residues" evidence="12">
    <location>
        <begin position="452"/>
        <end position="481"/>
    </location>
</feature>
<evidence type="ECO:0000313" key="16">
    <source>
        <dbReference type="Proteomes" id="UP000241890"/>
    </source>
</evidence>
<dbReference type="InterPro" id="IPR014756">
    <property type="entry name" value="Ig_E-set"/>
</dbReference>
<dbReference type="SUPFAM" id="SSF81324">
    <property type="entry name" value="Voltage-gated potassium channels"/>
    <property type="match status" value="1"/>
</dbReference>
<feature type="transmembrane region" description="Helical" evidence="13">
    <location>
        <begin position="70"/>
        <end position="93"/>
    </location>
</feature>
<dbReference type="InterPro" id="IPR013518">
    <property type="entry name" value="K_chnl_inward-rec_Kir_cyto"/>
</dbReference>
<keyword evidence="2 11" id="KW-0813">Transport</keyword>
<dbReference type="PRINTS" id="PR01320">
    <property type="entry name" value="KIRCHANNEL"/>
</dbReference>
<feature type="compositionally biased region" description="Basic and acidic residues" evidence="12">
    <location>
        <begin position="673"/>
        <end position="687"/>
    </location>
</feature>
<evidence type="ECO:0000256" key="6">
    <source>
        <dbReference type="ARBA" id="ARBA00022958"/>
    </source>
</evidence>
<accession>A0A2R5GPX4</accession>
<dbReference type="Gene3D" id="2.60.40.1400">
    <property type="entry name" value="G protein-activated inward rectifier potassium channel 1"/>
    <property type="match status" value="2"/>
</dbReference>
<dbReference type="SUPFAM" id="SSF81296">
    <property type="entry name" value="E set domains"/>
    <property type="match status" value="2"/>
</dbReference>
<reference evidence="15 16" key="1">
    <citation type="submission" date="2017-12" db="EMBL/GenBank/DDBJ databases">
        <title>Sequencing, de novo assembly and annotation of complete genome of a new Thraustochytrid species, strain FCC1311.</title>
        <authorList>
            <person name="Sedici K."/>
            <person name="Godart F."/>
            <person name="Aiese Cigliano R."/>
            <person name="Sanseverino W."/>
            <person name="Barakat M."/>
            <person name="Ortet P."/>
            <person name="Marechal E."/>
            <person name="Cagnac O."/>
            <person name="Amato A."/>
        </authorList>
    </citation>
    <scope>NUCLEOTIDE SEQUENCE [LARGE SCALE GENOMIC DNA]</scope>
</reference>
<keyword evidence="4 11" id="KW-0812">Transmembrane</keyword>
<keyword evidence="16" id="KW-1185">Reference proteome</keyword>
<evidence type="ECO:0000313" key="15">
    <source>
        <dbReference type="EMBL" id="GBG31828.1"/>
    </source>
</evidence>
<dbReference type="GO" id="GO:1990573">
    <property type="term" value="P:potassium ion import across plasma membrane"/>
    <property type="evidence" value="ECO:0007669"/>
    <property type="project" value="TreeGrafter"/>
</dbReference>
<keyword evidence="6 11" id="KW-0630">Potassium</keyword>
<dbReference type="Gene3D" id="1.10.287.70">
    <property type="match status" value="1"/>
</dbReference>
<gene>
    <name evidence="15" type="ORF">FCC1311_080532</name>
</gene>
<dbReference type="GO" id="GO:0034702">
    <property type="term" value="C:monoatomic ion channel complex"/>
    <property type="evidence" value="ECO:0007669"/>
    <property type="project" value="UniProtKB-KW"/>
</dbReference>
<evidence type="ECO:0000256" key="8">
    <source>
        <dbReference type="ARBA" id="ARBA00023065"/>
    </source>
</evidence>
<dbReference type="InterPro" id="IPR016449">
    <property type="entry name" value="K_chnl_inward-rec_Kir"/>
</dbReference>
<comment type="similarity">
    <text evidence="11">Belongs to the inward rectifier-type potassium channel (TC 1.A.2.1) family.</text>
</comment>
<proteinExistence type="inferred from homology"/>
<evidence type="ECO:0000256" key="13">
    <source>
        <dbReference type="SAM" id="Phobius"/>
    </source>
</evidence>
<feature type="region of interest" description="Disordered" evidence="12">
    <location>
        <begin position="349"/>
        <end position="636"/>
    </location>
</feature>
<dbReference type="OrthoDB" id="41961at2759"/>
<dbReference type="InterPro" id="IPR041647">
    <property type="entry name" value="IRK_C"/>
</dbReference>
<keyword evidence="7 13" id="KW-1133">Transmembrane helix</keyword>
<sequence length="799" mass="90375">MTSSEFTMSDVSEDPDVSWSRRIILRDQWYHQSSGELKIDQVGSQNTLRDIFVLYRDDWFHRTLTQRTHILFIGLIFIYTAYLLVFAGLYSLFNDPFNETCALDIVDTSETGKHPFQMAFAFALETAATSGFGLPDSHEGAFWRGCFQLPTIIWWQCFFGVLLNALCISLVVMRVGRADTRSHQVIFSDKACIIHRNGKFFFSFQCYDLDMHAPIVEAHVRCYVVMNESDGNTTANFQTRHMRLINPDDELGANLFLSVPCTVVHEIDQWSPLLPPTLRREHWQTHDDGFVHNQANRYRYPNVNLREADAAVAGRNGAQCPVCGTTFYTDEHLLRHIRYQQYLEGAYYSESDDDNDEEDNDDDDDDDDGDAKNGEEDDDAKKEDAFASPADGNRAPRAKRSLPPPPSVALSVLDAVDPESASRTLVSPSTSSFTSSRSGHSSKDPAGSQNTVEDDDYHPNDEDDNDEDDDHYDDISSEADDAKDPSAPLPILRPRLRSEHTEPASDAVESEQQSKDGDDATTETSSSHKVNFFESDPDQIEKTRSLPARPQNSVEDPPARPSGQDSIRSLHSLFASDRAREDSRQSSQSQRRSTSHYHSSSRPSSMHQRMEKAYQDQVRRGTSRRIHHHKTVKLSQVRGTTDERLKELSNINKPSGHAGLDVEALISRDRVVRESGENERREVEANVRESSASGPRVRQASSLHPMEKHVKDVKQSIQNFIEASELEIIVIVEGIEAQSSATFQARHSYTMDDIMYNHWFRECFGPDEKKPEKIVINFNHFHEVVPLDASAPIPAQSVL</sequence>
<feature type="compositionally biased region" description="Basic and acidic residues" evidence="12">
    <location>
        <begin position="370"/>
        <end position="385"/>
    </location>
</feature>
<name>A0A2R5GPX4_9STRA</name>
<dbReference type="Proteomes" id="UP000241890">
    <property type="component" value="Unassembled WGS sequence"/>
</dbReference>
<evidence type="ECO:0000259" key="14">
    <source>
        <dbReference type="Pfam" id="PF17655"/>
    </source>
</evidence>
<protein>
    <submittedName>
        <fullName evidence="15">Inward rectifier potassium channel 2</fullName>
    </submittedName>
</protein>
<dbReference type="GO" id="GO:0034765">
    <property type="term" value="P:regulation of monoatomic ion transmembrane transport"/>
    <property type="evidence" value="ECO:0007669"/>
    <property type="project" value="TreeGrafter"/>
</dbReference>
<evidence type="ECO:0000256" key="12">
    <source>
        <dbReference type="SAM" id="MobiDB-lite"/>
    </source>
</evidence>
<feature type="compositionally biased region" description="Basic residues" evidence="12">
    <location>
        <begin position="621"/>
        <end position="632"/>
    </location>
</feature>